<dbReference type="Pfam" id="PF02706">
    <property type="entry name" value="Wzz"/>
    <property type="match status" value="1"/>
</dbReference>
<comment type="similarity">
    <text evidence="4">Belongs to the etk/wzc family.</text>
</comment>
<evidence type="ECO:0000256" key="14">
    <source>
        <dbReference type="ARBA" id="ARBA00023136"/>
    </source>
</evidence>
<dbReference type="InterPro" id="IPR005702">
    <property type="entry name" value="Wzc-like_C"/>
</dbReference>
<keyword evidence="13 18" id="KW-1133">Transmembrane helix</keyword>
<feature type="region of interest" description="Disordered" evidence="17">
    <location>
        <begin position="452"/>
        <end position="515"/>
    </location>
</feature>
<evidence type="ECO:0000313" key="21">
    <source>
        <dbReference type="EMBL" id="GEL98115.1"/>
    </source>
</evidence>
<gene>
    <name evidence="21" type="ORF">CTE05_16620</name>
</gene>
<dbReference type="NCBIfam" id="TIGR01007">
    <property type="entry name" value="eps_fam"/>
    <property type="match status" value="1"/>
</dbReference>
<accession>A0A511JJN8</accession>
<keyword evidence="8" id="KW-0808">Transferase</keyword>
<dbReference type="InterPro" id="IPR027417">
    <property type="entry name" value="P-loop_NTPase"/>
</dbReference>
<dbReference type="PANTHER" id="PTHR32309">
    <property type="entry name" value="TYROSINE-PROTEIN KINASE"/>
    <property type="match status" value="1"/>
</dbReference>
<keyword evidence="6" id="KW-1003">Cell membrane</keyword>
<evidence type="ECO:0000256" key="1">
    <source>
        <dbReference type="ARBA" id="ARBA00004429"/>
    </source>
</evidence>
<keyword evidence="14 18" id="KW-0472">Membrane</keyword>
<feature type="region of interest" description="Disordered" evidence="17">
    <location>
        <begin position="533"/>
        <end position="681"/>
    </location>
</feature>
<dbReference type="PANTHER" id="PTHR32309:SF13">
    <property type="entry name" value="FERRIC ENTEROBACTIN TRANSPORT PROTEIN FEPE"/>
    <property type="match status" value="1"/>
</dbReference>
<feature type="domain" description="AAA" evidence="20">
    <location>
        <begin position="276"/>
        <end position="400"/>
    </location>
</feature>
<evidence type="ECO:0000256" key="10">
    <source>
        <dbReference type="ARBA" id="ARBA00022741"/>
    </source>
</evidence>
<keyword evidence="9 18" id="KW-0812">Transmembrane</keyword>
<evidence type="ECO:0000256" key="17">
    <source>
        <dbReference type="SAM" id="MobiDB-lite"/>
    </source>
</evidence>
<keyword evidence="7" id="KW-0997">Cell inner membrane</keyword>
<comment type="similarity">
    <text evidence="3">Belongs to the CpsD/CapB family.</text>
</comment>
<evidence type="ECO:0000256" key="2">
    <source>
        <dbReference type="ARBA" id="ARBA00006683"/>
    </source>
</evidence>
<feature type="compositionally biased region" description="Low complexity" evidence="17">
    <location>
        <begin position="556"/>
        <end position="567"/>
    </location>
</feature>
<dbReference type="InterPro" id="IPR025669">
    <property type="entry name" value="AAA_dom"/>
</dbReference>
<evidence type="ECO:0000256" key="9">
    <source>
        <dbReference type="ARBA" id="ARBA00022692"/>
    </source>
</evidence>
<evidence type="ECO:0000256" key="13">
    <source>
        <dbReference type="ARBA" id="ARBA00022989"/>
    </source>
</evidence>
<comment type="similarity">
    <text evidence="2">Belongs to the CpsC/CapA family.</text>
</comment>
<feature type="transmembrane region" description="Helical" evidence="18">
    <location>
        <begin position="177"/>
        <end position="200"/>
    </location>
</feature>
<evidence type="ECO:0000256" key="4">
    <source>
        <dbReference type="ARBA" id="ARBA00008883"/>
    </source>
</evidence>
<dbReference type="Gene3D" id="3.40.50.300">
    <property type="entry name" value="P-loop containing nucleotide triphosphate hydrolases"/>
    <property type="match status" value="1"/>
</dbReference>
<organism evidence="21 22">
    <name type="scientific">Cellulomonas terrae</name>
    <dbReference type="NCBI Taxonomy" id="311234"/>
    <lineage>
        <taxon>Bacteria</taxon>
        <taxon>Bacillati</taxon>
        <taxon>Actinomycetota</taxon>
        <taxon>Actinomycetes</taxon>
        <taxon>Micrococcales</taxon>
        <taxon>Cellulomonadaceae</taxon>
        <taxon>Cellulomonas</taxon>
    </lineage>
</organism>
<dbReference type="Proteomes" id="UP000321049">
    <property type="component" value="Unassembled WGS sequence"/>
</dbReference>
<keyword evidence="11" id="KW-0418">Kinase</keyword>
<dbReference type="InterPro" id="IPR050445">
    <property type="entry name" value="Bact_polysacc_biosynth/exp"/>
</dbReference>
<dbReference type="GO" id="GO:0004715">
    <property type="term" value="F:non-membrane spanning protein tyrosine kinase activity"/>
    <property type="evidence" value="ECO:0007669"/>
    <property type="project" value="UniProtKB-EC"/>
</dbReference>
<evidence type="ECO:0000256" key="3">
    <source>
        <dbReference type="ARBA" id="ARBA00007316"/>
    </source>
</evidence>
<comment type="caution">
    <text evidence="21">The sequence shown here is derived from an EMBL/GenBank/DDBJ whole genome shotgun (WGS) entry which is preliminary data.</text>
</comment>
<feature type="transmembrane region" description="Helical" evidence="18">
    <location>
        <begin position="13"/>
        <end position="31"/>
    </location>
</feature>
<evidence type="ECO:0000256" key="16">
    <source>
        <dbReference type="ARBA" id="ARBA00051245"/>
    </source>
</evidence>
<feature type="domain" description="Polysaccharide chain length determinant N-terminal" evidence="19">
    <location>
        <begin position="5"/>
        <end position="88"/>
    </location>
</feature>
<evidence type="ECO:0000256" key="15">
    <source>
        <dbReference type="ARBA" id="ARBA00023137"/>
    </source>
</evidence>
<dbReference type="GO" id="GO:0005524">
    <property type="term" value="F:ATP binding"/>
    <property type="evidence" value="ECO:0007669"/>
    <property type="project" value="UniProtKB-KW"/>
</dbReference>
<proteinExistence type="inferred from homology"/>
<evidence type="ECO:0000256" key="12">
    <source>
        <dbReference type="ARBA" id="ARBA00022840"/>
    </source>
</evidence>
<dbReference type="CDD" id="cd05387">
    <property type="entry name" value="BY-kinase"/>
    <property type="match status" value="1"/>
</dbReference>
<evidence type="ECO:0000256" key="7">
    <source>
        <dbReference type="ARBA" id="ARBA00022519"/>
    </source>
</evidence>
<dbReference type="RefSeq" id="WP_186814783.1">
    <property type="nucleotide sequence ID" value="NZ_BJWH01000006.1"/>
</dbReference>
<evidence type="ECO:0000259" key="19">
    <source>
        <dbReference type="Pfam" id="PF02706"/>
    </source>
</evidence>
<evidence type="ECO:0000256" key="8">
    <source>
        <dbReference type="ARBA" id="ARBA00022679"/>
    </source>
</evidence>
<dbReference type="EC" id="2.7.10.2" evidence="5"/>
<comment type="catalytic activity">
    <reaction evidence="16">
        <text>L-tyrosyl-[protein] + ATP = O-phospho-L-tyrosyl-[protein] + ADP + H(+)</text>
        <dbReference type="Rhea" id="RHEA:10596"/>
        <dbReference type="Rhea" id="RHEA-COMP:10136"/>
        <dbReference type="Rhea" id="RHEA-COMP:20101"/>
        <dbReference type="ChEBI" id="CHEBI:15378"/>
        <dbReference type="ChEBI" id="CHEBI:30616"/>
        <dbReference type="ChEBI" id="CHEBI:46858"/>
        <dbReference type="ChEBI" id="CHEBI:61978"/>
        <dbReference type="ChEBI" id="CHEBI:456216"/>
        <dbReference type="EC" id="2.7.10.2"/>
    </reaction>
</comment>
<evidence type="ECO:0000256" key="18">
    <source>
        <dbReference type="SAM" id="Phobius"/>
    </source>
</evidence>
<keyword evidence="22" id="KW-1185">Reference proteome</keyword>
<sequence length="681" mass="71388">MEPSEYLALLRKHWLMIAALGVLGFVGGYAYSQTIPPSFRATASLFVSEQAGTTVGESLQGSTYAQNRIESYAQLATKAYVLDPVIRELELDTTARSLANSVSATSPINSLILDISAVSGNPEKSADIANTVSTELARAVERIEGAGSDDDTTPHIGMTVISPATPPSYAFSPNTKLNAATGFVVGVVLGIVLALARTILDTRVRTQKDIRRVTDVAVLSTVRYDRKSTHEAAVMRSQPFGDQAEAYRRLRTNLRYLNLRGPNRSIVVTSSLPTEGKTTTSINLAWAMAEGGARVLLVDADLRRPSVARHLGIEGTVGLTTVLIGEATTADVVQRWGDMLDVLPSGQVPPNPSELLDSTTMVELLAELASSYDVVILDSAPLLPVTDAAVLSRLTDGALVVVGSKRVHRHQLADGLATLSTAGGRVLGLVFNRVSGKDVGATYVYGSTPQATARWHANGQRPQRASRRSRSKRGEPTPVGTSTTFPREVPVAPVAPTPVPAPVERAEPGPEVDDLDTARASSKFAAHVAARVLPPTASQSNGGPAVGAPGAEQPRKAAAQPVAQPAAAQPPTPQAGPSSAPDVEEPVPAPLSDQPAVHPTGQHVRTVAQEEPRPGAVAVLDEPLAAPADDDSAATYSAPADEPSLDGLPPLEGPEPAPDEAAPTDDGEHRIQVVPAAPWRP</sequence>
<keyword evidence="12" id="KW-0067">ATP-binding</keyword>
<protein>
    <recommendedName>
        <fullName evidence="5">non-specific protein-tyrosine kinase</fullName>
        <ecNumber evidence="5">2.7.10.2</ecNumber>
    </recommendedName>
</protein>
<feature type="compositionally biased region" description="Low complexity" evidence="17">
    <location>
        <begin position="616"/>
        <end position="650"/>
    </location>
</feature>
<dbReference type="AlphaFoldDB" id="A0A511JJN8"/>
<name>A0A511JJN8_9CELL</name>
<comment type="subcellular location">
    <subcellularLocation>
        <location evidence="1">Cell inner membrane</location>
        <topology evidence="1">Multi-pass membrane protein</topology>
    </subcellularLocation>
</comment>
<dbReference type="GO" id="GO:0005886">
    <property type="term" value="C:plasma membrane"/>
    <property type="evidence" value="ECO:0007669"/>
    <property type="project" value="UniProtKB-SubCell"/>
</dbReference>
<dbReference type="Pfam" id="PF13614">
    <property type="entry name" value="AAA_31"/>
    <property type="match status" value="1"/>
</dbReference>
<keyword evidence="15" id="KW-0829">Tyrosine-protein kinase</keyword>
<evidence type="ECO:0000256" key="11">
    <source>
        <dbReference type="ARBA" id="ARBA00022777"/>
    </source>
</evidence>
<reference evidence="21 22" key="1">
    <citation type="submission" date="2019-07" db="EMBL/GenBank/DDBJ databases">
        <title>Whole genome shotgun sequence of Cellulomonas terrae NBRC 100819.</title>
        <authorList>
            <person name="Hosoyama A."/>
            <person name="Uohara A."/>
            <person name="Ohji S."/>
            <person name="Ichikawa N."/>
        </authorList>
    </citation>
    <scope>NUCLEOTIDE SEQUENCE [LARGE SCALE GENOMIC DNA]</scope>
    <source>
        <strain evidence="21 22">NBRC 100819</strain>
    </source>
</reference>
<keyword evidence="10" id="KW-0547">Nucleotide-binding</keyword>
<evidence type="ECO:0000259" key="20">
    <source>
        <dbReference type="Pfam" id="PF13614"/>
    </source>
</evidence>
<dbReference type="SUPFAM" id="SSF52540">
    <property type="entry name" value="P-loop containing nucleoside triphosphate hydrolases"/>
    <property type="match status" value="1"/>
</dbReference>
<evidence type="ECO:0000256" key="6">
    <source>
        <dbReference type="ARBA" id="ARBA00022475"/>
    </source>
</evidence>
<dbReference type="EMBL" id="BJWH01000006">
    <property type="protein sequence ID" value="GEL98115.1"/>
    <property type="molecule type" value="Genomic_DNA"/>
</dbReference>
<dbReference type="InterPro" id="IPR003856">
    <property type="entry name" value="LPS_length_determ_N"/>
</dbReference>
<evidence type="ECO:0000313" key="22">
    <source>
        <dbReference type="Proteomes" id="UP000321049"/>
    </source>
</evidence>
<evidence type="ECO:0000256" key="5">
    <source>
        <dbReference type="ARBA" id="ARBA00011903"/>
    </source>
</evidence>